<reference evidence="1" key="1">
    <citation type="journal article" date="2014" name="Nat. Commun.">
        <title>The emerging biofuel crop Camelina sativa retains a highly undifferentiated hexaploid genome structure.</title>
        <authorList>
            <person name="Kagale S."/>
            <person name="Koh C."/>
            <person name="Nixon J."/>
            <person name="Bollina V."/>
            <person name="Clarke W.E."/>
            <person name="Tuteja R."/>
            <person name="Spillane C."/>
            <person name="Robinson S.J."/>
            <person name="Links M.G."/>
            <person name="Clarke C."/>
            <person name="Higgins E.E."/>
            <person name="Huebert T."/>
            <person name="Sharpe A.G."/>
            <person name="Parkin I.A."/>
        </authorList>
    </citation>
    <scope>NUCLEOTIDE SEQUENCE [LARGE SCALE GENOMIC DNA]</scope>
    <source>
        <strain evidence="1">cv. DH55</strain>
    </source>
</reference>
<dbReference type="InterPro" id="IPR015943">
    <property type="entry name" value="WD40/YVTN_repeat-like_dom_sf"/>
</dbReference>
<gene>
    <name evidence="2" type="primary">LOC104790013</name>
</gene>
<protein>
    <submittedName>
        <fullName evidence="2">Topless-related protein 2-like</fullName>
    </submittedName>
</protein>
<organism evidence="1 2">
    <name type="scientific">Camelina sativa</name>
    <name type="common">False flax</name>
    <name type="synonym">Myagrum sativum</name>
    <dbReference type="NCBI Taxonomy" id="90675"/>
    <lineage>
        <taxon>Eukaryota</taxon>
        <taxon>Viridiplantae</taxon>
        <taxon>Streptophyta</taxon>
        <taxon>Embryophyta</taxon>
        <taxon>Tracheophyta</taxon>
        <taxon>Spermatophyta</taxon>
        <taxon>Magnoliopsida</taxon>
        <taxon>eudicotyledons</taxon>
        <taxon>Gunneridae</taxon>
        <taxon>Pentapetalae</taxon>
        <taxon>rosids</taxon>
        <taxon>malvids</taxon>
        <taxon>Brassicales</taxon>
        <taxon>Brassicaceae</taxon>
        <taxon>Camelineae</taxon>
        <taxon>Camelina</taxon>
    </lineage>
</organism>
<dbReference type="InterPro" id="IPR027728">
    <property type="entry name" value="Topless_fam"/>
</dbReference>
<dbReference type="PANTHER" id="PTHR44083:SF24">
    <property type="entry name" value="TOPLESS-RELATED PROTEIN 2"/>
    <property type="match status" value="1"/>
</dbReference>
<dbReference type="SUPFAM" id="SSF50978">
    <property type="entry name" value="WD40 repeat-like"/>
    <property type="match status" value="1"/>
</dbReference>
<sequence>MASEMMSEPRHYCSLRRRKWCLSVGCSSGEVTLWEVRSREKVVTEPFKIWNMEACCVNFQGSIVKDPSISVSRVSWSPDGNLIGVAFTKHLIHIYAYHGSELRQHLEPCLFPFL</sequence>
<keyword evidence="1" id="KW-1185">Reference proteome</keyword>
<dbReference type="RefSeq" id="XP_010514006.1">
    <property type="nucleotide sequence ID" value="XM_010515704.2"/>
</dbReference>
<proteinExistence type="predicted"/>
<dbReference type="PANTHER" id="PTHR44083">
    <property type="entry name" value="TOPLESS-RELATED PROTEIN 1-RELATED"/>
    <property type="match status" value="1"/>
</dbReference>
<dbReference type="GeneID" id="104790013"/>
<dbReference type="Proteomes" id="UP000694864">
    <property type="component" value="Chromosome 1"/>
</dbReference>
<name>A0ABM0ZCY9_CAMSA</name>
<accession>A0ABM0ZCY9</accession>
<dbReference type="InterPro" id="IPR036322">
    <property type="entry name" value="WD40_repeat_dom_sf"/>
</dbReference>
<reference evidence="2" key="2">
    <citation type="submission" date="2025-08" db="UniProtKB">
        <authorList>
            <consortium name="RefSeq"/>
        </authorList>
    </citation>
    <scope>IDENTIFICATION</scope>
    <source>
        <tissue evidence="2">Leaf</tissue>
    </source>
</reference>
<evidence type="ECO:0000313" key="2">
    <source>
        <dbReference type="RefSeq" id="XP_010514006.1"/>
    </source>
</evidence>
<evidence type="ECO:0000313" key="1">
    <source>
        <dbReference type="Proteomes" id="UP000694864"/>
    </source>
</evidence>
<dbReference type="Gene3D" id="2.130.10.10">
    <property type="entry name" value="YVTN repeat-like/Quinoprotein amine dehydrogenase"/>
    <property type="match status" value="1"/>
</dbReference>